<name>Q50K87_9EUPU</name>
<keyword evidence="4" id="KW-1015">Disulfide bond</keyword>
<evidence type="ECO:0000313" key="5">
    <source>
        <dbReference type="EMBL" id="BAD97859.1"/>
    </source>
</evidence>
<dbReference type="Pfam" id="PF14704">
    <property type="entry name" value="DERM"/>
    <property type="match status" value="1"/>
</dbReference>
<dbReference type="PANTHER" id="PTHR15040">
    <property type="entry name" value="DERMATOPONTIN-RELATED"/>
    <property type="match status" value="1"/>
</dbReference>
<feature type="non-terminal residue" evidence="5">
    <location>
        <position position="1"/>
    </location>
</feature>
<dbReference type="GO" id="GO:0031012">
    <property type="term" value="C:extracellular matrix"/>
    <property type="evidence" value="ECO:0007669"/>
    <property type="project" value="TreeGrafter"/>
</dbReference>
<dbReference type="PANTHER" id="PTHR15040:SF1">
    <property type="entry name" value="DERMATOPONTIN-LIKE ISOFORM X1"/>
    <property type="match status" value="1"/>
</dbReference>
<protein>
    <submittedName>
        <fullName evidence="5">Dermatopontin1</fullName>
    </submittedName>
</protein>
<sequence length="64" mass="7732">RFMLQCCRVANMVPRNCYYTGFVNNWDRPMIFNVPTGRAITGVYSEHSNRAEDRRWKFYLCDFN</sequence>
<evidence type="ECO:0000256" key="4">
    <source>
        <dbReference type="ARBA" id="ARBA00023157"/>
    </source>
</evidence>
<dbReference type="AlphaFoldDB" id="Q50K87"/>
<keyword evidence="3" id="KW-0964">Secreted</keyword>
<reference evidence="5" key="1">
    <citation type="journal article" date="2006" name="J. Mol. Evol.">
        <title>Molecular evolution and functionally important structures of molluscan Dermatopontin: implications for the origins of molluscan shell matrix proteins.</title>
        <authorList>
            <person name="Sarashina I."/>
            <person name="Yamaguchi H."/>
            <person name="Haga T."/>
            <person name="Iijima M."/>
            <person name="Chiba S."/>
            <person name="Endo K."/>
        </authorList>
    </citation>
    <scope>NUCLEOTIDE SEQUENCE</scope>
</reference>
<dbReference type="EMBL" id="AB210102">
    <property type="protein sequence ID" value="BAD97859.1"/>
    <property type="molecule type" value="mRNA"/>
</dbReference>
<evidence type="ECO:0000256" key="3">
    <source>
        <dbReference type="ARBA" id="ARBA00022525"/>
    </source>
</evidence>
<organism evidence="5">
    <name type="scientific">Euhadra amaliae</name>
    <dbReference type="NCBI Taxonomy" id="87838"/>
    <lineage>
        <taxon>Eukaryota</taxon>
        <taxon>Metazoa</taxon>
        <taxon>Spiralia</taxon>
        <taxon>Lophotrochozoa</taxon>
        <taxon>Mollusca</taxon>
        <taxon>Gastropoda</taxon>
        <taxon>Heterobranchia</taxon>
        <taxon>Euthyneura</taxon>
        <taxon>Panpulmonata</taxon>
        <taxon>Eupulmonata</taxon>
        <taxon>Stylommatophora</taxon>
        <taxon>Helicina</taxon>
        <taxon>Camaenoidea</taxon>
        <taxon>Camaenidae</taxon>
        <taxon>Bradybaeninae</taxon>
        <taxon>Euhadra</taxon>
    </lineage>
</organism>
<evidence type="ECO:0000256" key="1">
    <source>
        <dbReference type="ARBA" id="ARBA00004613"/>
    </source>
</evidence>
<comment type="similarity">
    <text evidence="2">Belongs to the dermatopontin family.</text>
</comment>
<dbReference type="GO" id="GO:0005615">
    <property type="term" value="C:extracellular space"/>
    <property type="evidence" value="ECO:0007669"/>
    <property type="project" value="TreeGrafter"/>
</dbReference>
<evidence type="ECO:0000256" key="2">
    <source>
        <dbReference type="ARBA" id="ARBA00008712"/>
    </source>
</evidence>
<accession>Q50K87</accession>
<dbReference type="GO" id="GO:0030199">
    <property type="term" value="P:collagen fibril organization"/>
    <property type="evidence" value="ECO:0007669"/>
    <property type="project" value="TreeGrafter"/>
</dbReference>
<proteinExistence type="evidence at transcript level"/>
<comment type="subcellular location">
    <subcellularLocation>
        <location evidence="1">Secreted</location>
    </subcellularLocation>
</comment>
<dbReference type="InterPro" id="IPR026645">
    <property type="entry name" value="Dermatopontin"/>
</dbReference>